<keyword evidence="4 11" id="KW-0274">FAD</keyword>
<feature type="binding site" evidence="11">
    <location>
        <position position="49"/>
    </location>
    <ligand>
        <name>FAD</name>
        <dbReference type="ChEBI" id="CHEBI:57692"/>
    </ligand>
</feature>
<protein>
    <recommendedName>
        <fullName evidence="2 13">Dihydrolipoyl dehydrogenase</fullName>
        <ecNumber evidence="2 13">1.8.1.4</ecNumber>
    </recommendedName>
</protein>
<accession>L7VFW0</accession>
<feature type="binding site" evidence="11">
    <location>
        <begin position="180"/>
        <end position="187"/>
    </location>
    <ligand>
        <name>NAD(+)</name>
        <dbReference type="ChEBI" id="CHEBI:57540"/>
    </ligand>
</feature>
<keyword evidence="6 11" id="KW-0520">NAD</keyword>
<comment type="catalytic activity">
    <reaction evidence="9 13">
        <text>N(6)-[(R)-dihydrolipoyl]-L-lysyl-[protein] + NAD(+) = N(6)-[(R)-lipoyl]-L-lysyl-[protein] + NADH + H(+)</text>
        <dbReference type="Rhea" id="RHEA:15045"/>
        <dbReference type="Rhea" id="RHEA-COMP:10474"/>
        <dbReference type="Rhea" id="RHEA-COMP:10475"/>
        <dbReference type="ChEBI" id="CHEBI:15378"/>
        <dbReference type="ChEBI" id="CHEBI:57540"/>
        <dbReference type="ChEBI" id="CHEBI:57945"/>
        <dbReference type="ChEBI" id="CHEBI:83099"/>
        <dbReference type="ChEBI" id="CHEBI:83100"/>
        <dbReference type="EC" id="1.8.1.4"/>
    </reaction>
</comment>
<feature type="binding site" evidence="11">
    <location>
        <position position="312"/>
    </location>
    <ligand>
        <name>FAD</name>
        <dbReference type="ChEBI" id="CHEBI:57692"/>
    </ligand>
</feature>
<dbReference type="InterPro" id="IPR001100">
    <property type="entry name" value="Pyr_nuc-diS_OxRdtase"/>
</dbReference>
<reference evidence="16 17" key="1">
    <citation type="journal article" date="2013" name="Environ. Microbiol.">
        <title>The nutrient supplying capabilities of Uzinura, an endosymbiont of armoured scale insects.</title>
        <authorList>
            <person name="Sabree Z.L."/>
            <person name="Huang C.Y."/>
            <person name="Okusu A."/>
            <person name="Moran N.A."/>
            <person name="Normark B.B."/>
        </authorList>
    </citation>
    <scope>NUCLEOTIDE SEQUENCE [LARGE SCALE GENOMIC DNA]</scope>
    <source>
        <strain evidence="16 17">ASNER</strain>
    </source>
</reference>
<evidence type="ECO:0000259" key="14">
    <source>
        <dbReference type="Pfam" id="PF02852"/>
    </source>
</evidence>
<dbReference type="GO" id="GO:0004148">
    <property type="term" value="F:dihydrolipoyl dehydrogenase (NADH) activity"/>
    <property type="evidence" value="ECO:0007669"/>
    <property type="project" value="UniProtKB-EC"/>
</dbReference>
<dbReference type="PATRIC" id="fig|1133592.3.peg.53"/>
<dbReference type="SUPFAM" id="SSF51905">
    <property type="entry name" value="FAD/NAD(P)-binding domain"/>
    <property type="match status" value="1"/>
</dbReference>
<evidence type="ECO:0000256" key="11">
    <source>
        <dbReference type="PIRSR" id="PIRSR000350-3"/>
    </source>
</evidence>
<evidence type="ECO:0000256" key="8">
    <source>
        <dbReference type="ARBA" id="ARBA00023284"/>
    </source>
</evidence>
<evidence type="ECO:0000256" key="9">
    <source>
        <dbReference type="ARBA" id="ARBA00049187"/>
    </source>
</evidence>
<keyword evidence="11" id="KW-0547">Nucleotide-binding</keyword>
<dbReference type="InterPro" id="IPR012999">
    <property type="entry name" value="Pyr_OxRdtase_I_AS"/>
</dbReference>
<dbReference type="Pfam" id="PF07992">
    <property type="entry name" value="Pyr_redox_2"/>
    <property type="match status" value="1"/>
</dbReference>
<dbReference type="Proteomes" id="UP000011174">
    <property type="component" value="Chromosome"/>
</dbReference>
<evidence type="ECO:0000313" key="17">
    <source>
        <dbReference type="Proteomes" id="UP000011174"/>
    </source>
</evidence>
<evidence type="ECO:0000256" key="1">
    <source>
        <dbReference type="ARBA" id="ARBA00007532"/>
    </source>
</evidence>
<sequence length="469" mass="52078">MDFDLVIIGSGPGGYVAAIRAAQLGFKTAIIEKEKLGGICLNWGCIPTKALLESSYYYYKLDKKFSKHGIFVSDVILDFYQMIHRKNKIIHSISKEIKYLLNRNKVDIFQGLATFKNSNTLYLFTLEKEKLQSVIFNNAIIATGSKAVDSPIFRIDKQRIISSTEALSLKEIPNHLIIIGGGVTGVEIASVYCRLGSKISLIEFCDQILSSMDIYVCKEIHKILYLLGIDFYLSSTVKSVKVNIKEVVVCIKNNLSEVNTLIGDYVLVAIGRMPYTKDLGLENIGVFLKTNDFIPVNEKLQTVSNNIYAIGDVIGGQMLAHKSEKEGLFVVEHIAGHKPYINYSLIPSVVYTGPEVASVGKNQEQLRDEGRSYNIGKFPMRSLGRSRVSGDLDGFVIILSDKNTDEILGCHIISSRASDMIMEVAVAMEFGATSEEIAHISHPHPTFSEAIREASNKIYTLSPITRKVI</sequence>
<feature type="binding site" evidence="11">
    <location>
        <position position="271"/>
    </location>
    <ligand>
        <name>NAD(+)</name>
        <dbReference type="ChEBI" id="CHEBI:57540"/>
    </ligand>
</feature>
<dbReference type="NCBIfam" id="TIGR01350">
    <property type="entry name" value="lipoamide_DH"/>
    <property type="match status" value="1"/>
</dbReference>
<keyword evidence="17" id="KW-1185">Reference proteome</keyword>
<name>L7VFW0_9FLAO</name>
<dbReference type="GO" id="GO:0005737">
    <property type="term" value="C:cytoplasm"/>
    <property type="evidence" value="ECO:0007669"/>
    <property type="project" value="UniProtKB-ARBA"/>
</dbReference>
<gene>
    <name evidence="16" type="ORF">ASNER_060</name>
</gene>
<dbReference type="SUPFAM" id="SSF55424">
    <property type="entry name" value="FAD/NAD-linked reductases, dimerisation (C-terminal) domain"/>
    <property type="match status" value="1"/>
</dbReference>
<dbReference type="InterPro" id="IPR016156">
    <property type="entry name" value="FAD/NAD-linked_Rdtase_dimer_sf"/>
</dbReference>
<dbReference type="EC" id="1.8.1.4" evidence="2 13"/>
<feature type="domain" description="Pyridine nucleotide-disulphide oxidoreductase dimerisation" evidence="14">
    <location>
        <begin position="346"/>
        <end position="454"/>
    </location>
</feature>
<evidence type="ECO:0000256" key="7">
    <source>
        <dbReference type="ARBA" id="ARBA00023157"/>
    </source>
</evidence>
<evidence type="ECO:0000256" key="13">
    <source>
        <dbReference type="RuleBase" id="RU003692"/>
    </source>
</evidence>
<keyword evidence="8 13" id="KW-0676">Redox-active center</keyword>
<dbReference type="AlphaFoldDB" id="L7VFW0"/>
<feature type="binding site" evidence="11">
    <location>
        <begin position="143"/>
        <end position="145"/>
    </location>
    <ligand>
        <name>FAD</name>
        <dbReference type="ChEBI" id="CHEBI:57692"/>
    </ligand>
</feature>
<dbReference type="GO" id="GO:0050660">
    <property type="term" value="F:flavin adenine dinucleotide binding"/>
    <property type="evidence" value="ECO:0007669"/>
    <property type="project" value="InterPro"/>
</dbReference>
<evidence type="ECO:0000259" key="15">
    <source>
        <dbReference type="Pfam" id="PF07992"/>
    </source>
</evidence>
<dbReference type="PIRSF" id="PIRSF000350">
    <property type="entry name" value="Mercury_reductase_MerA"/>
    <property type="match status" value="1"/>
</dbReference>
<evidence type="ECO:0000256" key="2">
    <source>
        <dbReference type="ARBA" id="ARBA00012608"/>
    </source>
</evidence>
<organism evidence="16 17">
    <name type="scientific">Candidatus Uzinura diaspidicola str. ASNER</name>
    <dbReference type="NCBI Taxonomy" id="1133592"/>
    <lineage>
        <taxon>Bacteria</taxon>
        <taxon>Pseudomonadati</taxon>
        <taxon>Bacteroidota</taxon>
        <taxon>Flavobacteriia</taxon>
        <taxon>Flavobacteriales</taxon>
        <taxon>Candidatus Uzinura</taxon>
    </lineage>
</organism>
<dbReference type="InterPro" id="IPR050151">
    <property type="entry name" value="Class-I_Pyr_Nuc-Dis_Oxidored"/>
</dbReference>
<dbReference type="PRINTS" id="PR00411">
    <property type="entry name" value="PNDRDTASEI"/>
</dbReference>
<comment type="miscellaneous">
    <text evidence="13">The active site is a redox-active disulfide bond.</text>
</comment>
<keyword evidence="3 13" id="KW-0285">Flavoprotein</keyword>
<keyword evidence="5 13" id="KW-0560">Oxidoreductase</keyword>
<dbReference type="PANTHER" id="PTHR22912">
    <property type="entry name" value="DISULFIDE OXIDOREDUCTASE"/>
    <property type="match status" value="1"/>
</dbReference>
<feature type="binding site" evidence="11">
    <location>
        <position position="203"/>
    </location>
    <ligand>
        <name>NAD(+)</name>
        <dbReference type="ChEBI" id="CHEBI:57540"/>
    </ligand>
</feature>
<keyword evidence="7" id="KW-1015">Disulfide bond</keyword>
<dbReference type="STRING" id="1133592.ASNER_060"/>
<dbReference type="InterPro" id="IPR006258">
    <property type="entry name" value="Lipoamide_DH"/>
</dbReference>
<feature type="binding site" evidence="11">
    <location>
        <begin position="318"/>
        <end position="321"/>
    </location>
    <ligand>
        <name>FAD</name>
        <dbReference type="ChEBI" id="CHEBI:57692"/>
    </ligand>
</feature>
<comment type="cofactor">
    <cofactor evidence="11 13">
        <name>FAD</name>
        <dbReference type="ChEBI" id="CHEBI:57692"/>
    </cofactor>
    <text evidence="11 13">Binds 1 FAD per subunit.</text>
</comment>
<proteinExistence type="inferred from homology"/>
<evidence type="ECO:0000256" key="10">
    <source>
        <dbReference type="PIRSR" id="PIRSR000350-2"/>
    </source>
</evidence>
<dbReference type="Pfam" id="PF02852">
    <property type="entry name" value="Pyr_redox_dim"/>
    <property type="match status" value="1"/>
</dbReference>
<dbReference type="PRINTS" id="PR00368">
    <property type="entry name" value="FADPNR"/>
</dbReference>
<feature type="active site" description="Proton acceptor" evidence="10">
    <location>
        <position position="444"/>
    </location>
</feature>
<dbReference type="InterPro" id="IPR023753">
    <property type="entry name" value="FAD/NAD-binding_dom"/>
</dbReference>
<dbReference type="HOGENOM" id="CLU_016755_0_1_10"/>
<dbReference type="Gene3D" id="3.30.390.30">
    <property type="match status" value="1"/>
</dbReference>
<dbReference type="Gene3D" id="3.50.50.60">
    <property type="entry name" value="FAD/NAD(P)-binding domain"/>
    <property type="match status" value="2"/>
</dbReference>
<evidence type="ECO:0000256" key="5">
    <source>
        <dbReference type="ARBA" id="ARBA00023002"/>
    </source>
</evidence>
<dbReference type="FunFam" id="3.30.390.30:FF:000001">
    <property type="entry name" value="Dihydrolipoyl dehydrogenase"/>
    <property type="match status" value="1"/>
</dbReference>
<evidence type="ECO:0000313" key="16">
    <source>
        <dbReference type="EMBL" id="AGC66835.1"/>
    </source>
</evidence>
<evidence type="ECO:0000256" key="6">
    <source>
        <dbReference type="ARBA" id="ARBA00023027"/>
    </source>
</evidence>
<evidence type="ECO:0000256" key="3">
    <source>
        <dbReference type="ARBA" id="ARBA00022630"/>
    </source>
</evidence>
<dbReference type="EMBL" id="CP003263">
    <property type="protein sequence ID" value="AGC66835.1"/>
    <property type="molecule type" value="Genomic_DNA"/>
</dbReference>
<dbReference type="InterPro" id="IPR036188">
    <property type="entry name" value="FAD/NAD-bd_sf"/>
</dbReference>
<dbReference type="PROSITE" id="PS00076">
    <property type="entry name" value="PYRIDINE_REDOX_1"/>
    <property type="match status" value="1"/>
</dbReference>
<dbReference type="GO" id="GO:0006103">
    <property type="term" value="P:2-oxoglutarate metabolic process"/>
    <property type="evidence" value="ECO:0007669"/>
    <property type="project" value="TreeGrafter"/>
</dbReference>
<comment type="similarity">
    <text evidence="1 13">Belongs to the class-I pyridine nucleotide-disulfide oxidoreductase family.</text>
</comment>
<feature type="domain" description="FAD/NAD(P)-binding" evidence="15">
    <location>
        <begin position="3"/>
        <end position="327"/>
    </location>
</feature>
<dbReference type="KEGG" id="udi:ASNER_060"/>
<feature type="disulfide bond" description="Redox-active" evidence="12">
    <location>
        <begin position="40"/>
        <end position="45"/>
    </location>
</feature>
<evidence type="ECO:0000256" key="4">
    <source>
        <dbReference type="ARBA" id="ARBA00022827"/>
    </source>
</evidence>
<dbReference type="InterPro" id="IPR004099">
    <property type="entry name" value="Pyr_nucl-diS_OxRdtase_dimer"/>
</dbReference>
<dbReference type="PANTHER" id="PTHR22912:SF151">
    <property type="entry name" value="DIHYDROLIPOYL DEHYDROGENASE, MITOCHONDRIAL"/>
    <property type="match status" value="1"/>
</dbReference>
<evidence type="ECO:0000256" key="12">
    <source>
        <dbReference type="PIRSR" id="PIRSR000350-4"/>
    </source>
</evidence>
<dbReference type="OrthoDB" id="9800167at2"/>